<gene>
    <name evidence="1" type="ORF">MCYG_06798</name>
</gene>
<evidence type="ECO:0000313" key="2">
    <source>
        <dbReference type="Proteomes" id="UP000002035"/>
    </source>
</evidence>
<name>C5FVP5_ARTOC</name>
<dbReference type="AlphaFoldDB" id="C5FVP5"/>
<organism evidence="1 2">
    <name type="scientific">Arthroderma otae (strain ATCC MYA-4605 / CBS 113480)</name>
    <name type="common">Microsporum canis</name>
    <dbReference type="NCBI Taxonomy" id="554155"/>
    <lineage>
        <taxon>Eukaryota</taxon>
        <taxon>Fungi</taxon>
        <taxon>Dikarya</taxon>
        <taxon>Ascomycota</taxon>
        <taxon>Pezizomycotina</taxon>
        <taxon>Eurotiomycetes</taxon>
        <taxon>Eurotiomycetidae</taxon>
        <taxon>Onygenales</taxon>
        <taxon>Arthrodermataceae</taxon>
        <taxon>Microsporum</taxon>
    </lineage>
</organism>
<sequence length="86" mass="9632">MKASRRSQELLYNKSCTVGGEHSDMAGGAVSRVRLGSPWNRFIFHDVRQLKHNQALDVTPGQYKWRLDVAKRSEVGSSFKVSAVTP</sequence>
<accession>C5FVP5</accession>
<evidence type="ECO:0000313" key="1">
    <source>
        <dbReference type="EMBL" id="EEQ33979.1"/>
    </source>
</evidence>
<dbReference type="HOGENOM" id="CLU_2497453_0_0_1"/>
<dbReference type="VEuPathDB" id="FungiDB:MCYG_06798"/>
<proteinExistence type="predicted"/>
<dbReference type="EMBL" id="DS995706">
    <property type="protein sequence ID" value="EEQ33979.1"/>
    <property type="molecule type" value="Genomic_DNA"/>
</dbReference>
<keyword evidence="2" id="KW-1185">Reference proteome</keyword>
<dbReference type="GeneID" id="9222224"/>
<reference evidence="2" key="1">
    <citation type="journal article" date="2012" name="MBio">
        <title>Comparative genome analysis of Trichophyton rubrum and related dermatophytes reveals candidate genes involved in infection.</title>
        <authorList>
            <person name="Martinez D.A."/>
            <person name="Oliver B.G."/>
            <person name="Graeser Y."/>
            <person name="Goldberg J.M."/>
            <person name="Li W."/>
            <person name="Martinez-Rossi N.M."/>
            <person name="Monod M."/>
            <person name="Shelest E."/>
            <person name="Barton R.C."/>
            <person name="Birch E."/>
            <person name="Brakhage A.A."/>
            <person name="Chen Z."/>
            <person name="Gurr S.J."/>
            <person name="Heiman D."/>
            <person name="Heitman J."/>
            <person name="Kosti I."/>
            <person name="Rossi A."/>
            <person name="Saif S."/>
            <person name="Samalova M."/>
            <person name="Saunders C.W."/>
            <person name="Shea T."/>
            <person name="Summerbell R.C."/>
            <person name="Xu J."/>
            <person name="Young S."/>
            <person name="Zeng Q."/>
            <person name="Birren B.W."/>
            <person name="Cuomo C.A."/>
            <person name="White T.C."/>
        </authorList>
    </citation>
    <scope>NUCLEOTIDE SEQUENCE [LARGE SCALE GENOMIC DNA]</scope>
    <source>
        <strain evidence="2">ATCC MYA-4605 / CBS 113480</strain>
    </source>
</reference>
<dbReference type="Proteomes" id="UP000002035">
    <property type="component" value="Unassembled WGS sequence"/>
</dbReference>
<protein>
    <submittedName>
        <fullName evidence="1">Uncharacterized protein</fullName>
    </submittedName>
</protein>
<dbReference type="RefSeq" id="XP_002844834.1">
    <property type="nucleotide sequence ID" value="XM_002844788.1"/>
</dbReference>